<dbReference type="InterPro" id="IPR005033">
    <property type="entry name" value="YEATS"/>
</dbReference>
<dbReference type="PANTHER" id="PTHR23195">
    <property type="entry name" value="YEATS DOMAIN"/>
    <property type="match status" value="1"/>
</dbReference>
<dbReference type="InterPro" id="IPR055127">
    <property type="entry name" value="YEATS2_3HBD"/>
</dbReference>
<dbReference type="Pfam" id="PF22951">
    <property type="entry name" value="3HBD"/>
    <property type="match status" value="1"/>
</dbReference>
<dbReference type="InterPro" id="IPR055129">
    <property type="entry name" value="YEATS_dom"/>
</dbReference>
<dbReference type="Gene3D" id="2.60.40.1970">
    <property type="entry name" value="YEATS domain"/>
    <property type="match status" value="1"/>
</dbReference>
<dbReference type="GO" id="GO:0005634">
    <property type="term" value="C:nucleus"/>
    <property type="evidence" value="ECO:0007669"/>
    <property type="project" value="UniProtKB-SubCell"/>
</dbReference>
<feature type="compositionally biased region" description="Basic and acidic residues" evidence="3">
    <location>
        <begin position="333"/>
        <end position="347"/>
    </location>
</feature>
<dbReference type="Proteomes" id="UP000593567">
    <property type="component" value="Unassembled WGS sequence"/>
</dbReference>
<dbReference type="EMBL" id="VXIV02000181">
    <property type="protein sequence ID" value="KAF6040119.1"/>
    <property type="molecule type" value="Genomic_DNA"/>
</dbReference>
<comment type="subcellular location">
    <subcellularLocation>
        <location evidence="2">Nucleus</location>
    </subcellularLocation>
</comment>
<evidence type="ECO:0000259" key="4">
    <source>
        <dbReference type="PROSITE" id="PS51037"/>
    </source>
</evidence>
<dbReference type="AlphaFoldDB" id="A0A7J7KPK7"/>
<evidence type="ECO:0000256" key="1">
    <source>
        <dbReference type="ARBA" id="ARBA00023242"/>
    </source>
</evidence>
<feature type="compositionally biased region" description="Polar residues" evidence="3">
    <location>
        <begin position="542"/>
        <end position="553"/>
    </location>
</feature>
<sequence>MIVTVTMSLRVEIMDPDYEDYRNVSADISKRPLNSNSVEEVEKKVAAVLDSQLSKEITGLESDIFEVDKRLNETKLLLDRLRAAILISYYDRAEGKTQGAQQGIHPAVQTEISKCGNSVTGSTTIDKNEKTLLKPVGSVPKPIKRLPESISTAKNSGPSKTKHRIVVGNVSKYIPVDSRQKNDQSTHKWMVYVRGPREQPNIAPIVSKVWFFLHPTYKPNDLVEITTPPFHLTRRGWGEFPVRVKLHLKDCRGRKVDIIHMLKLDRTYTGEQSLGAETHVDVEVETSLPTSKPADVTKNEVPKPIELDAALTGHSAVDSTIRHPSPQKCQSAKLDEKPVEKVSEEKQTGCVLQKSDDSYSDVSDCPLPKKPRLSADNNSIENHLVKASNSTTLKSNTSNKMAVKLVKVLNHPPNTNGSISLLSKTKFTKSLLKPLQKLSSTSTTPSTAAAGHFSNSISNSTSNKQTLISLGGALPNPLVQNHNTNSIVQSAPVTSNCKPHDMTSIKSKSSLDLMACTSPDVFKCRLPDGRIMLVKKRKEPVSQPSSATKSAVGQNIGAKVQPTRIPASYAVGKASAAVQGDTSLTYQLPDLSLIPDISSLVGHLAKLYPLIWESSSNDSPLQPTLQTYMSWPVGKRRALELHRANNIKSSLQKYITKSNTAFYGQKLWTTKQIMFKNKCSFFHAKQSLVQTESLYTLYFT</sequence>
<protein>
    <submittedName>
        <fullName evidence="5">YEATS2</fullName>
    </submittedName>
</protein>
<accession>A0A7J7KPK7</accession>
<name>A0A7J7KPK7_BUGNE</name>
<evidence type="ECO:0000256" key="2">
    <source>
        <dbReference type="PROSITE-ProRule" id="PRU00376"/>
    </source>
</evidence>
<keyword evidence="6" id="KW-1185">Reference proteome</keyword>
<reference evidence="5" key="1">
    <citation type="submission" date="2020-06" db="EMBL/GenBank/DDBJ databases">
        <title>Draft genome of Bugula neritina, a colonial animal packing powerful symbionts and potential medicines.</title>
        <authorList>
            <person name="Rayko M."/>
        </authorList>
    </citation>
    <scope>NUCLEOTIDE SEQUENCE [LARGE SCALE GENOMIC DNA]</scope>
    <source>
        <strain evidence="5">Kwan_BN1</strain>
    </source>
</reference>
<evidence type="ECO:0000313" key="5">
    <source>
        <dbReference type="EMBL" id="KAF6040119.1"/>
    </source>
</evidence>
<dbReference type="InterPro" id="IPR038704">
    <property type="entry name" value="YEAST_sf"/>
</dbReference>
<gene>
    <name evidence="5" type="ORF">EB796_001592</name>
</gene>
<feature type="region of interest" description="Disordered" evidence="3">
    <location>
        <begin position="536"/>
        <end position="555"/>
    </location>
</feature>
<feature type="domain" description="YEATS" evidence="4">
    <location>
        <begin position="155"/>
        <end position="300"/>
    </location>
</feature>
<evidence type="ECO:0000256" key="3">
    <source>
        <dbReference type="SAM" id="MobiDB-lite"/>
    </source>
</evidence>
<proteinExistence type="predicted"/>
<dbReference type="PROSITE" id="PS51037">
    <property type="entry name" value="YEATS"/>
    <property type="match status" value="1"/>
</dbReference>
<organism evidence="5 6">
    <name type="scientific">Bugula neritina</name>
    <name type="common">Brown bryozoan</name>
    <name type="synonym">Sertularia neritina</name>
    <dbReference type="NCBI Taxonomy" id="10212"/>
    <lineage>
        <taxon>Eukaryota</taxon>
        <taxon>Metazoa</taxon>
        <taxon>Spiralia</taxon>
        <taxon>Lophotrochozoa</taxon>
        <taxon>Bryozoa</taxon>
        <taxon>Gymnolaemata</taxon>
        <taxon>Cheilostomatida</taxon>
        <taxon>Flustrina</taxon>
        <taxon>Buguloidea</taxon>
        <taxon>Bugulidae</taxon>
        <taxon>Bugula</taxon>
    </lineage>
</organism>
<comment type="caution">
    <text evidence="5">The sequence shown here is derived from an EMBL/GenBank/DDBJ whole genome shotgun (WGS) entry which is preliminary data.</text>
</comment>
<dbReference type="Pfam" id="PF03366">
    <property type="entry name" value="YEATS"/>
    <property type="match status" value="1"/>
</dbReference>
<dbReference type="CDD" id="cd16907">
    <property type="entry name" value="YEATS_YEATS2_like"/>
    <property type="match status" value="1"/>
</dbReference>
<evidence type="ECO:0000313" key="6">
    <source>
        <dbReference type="Proteomes" id="UP000593567"/>
    </source>
</evidence>
<dbReference type="GO" id="GO:0006355">
    <property type="term" value="P:regulation of DNA-templated transcription"/>
    <property type="evidence" value="ECO:0007669"/>
    <property type="project" value="InterPro"/>
</dbReference>
<keyword evidence="1 2" id="KW-0539">Nucleus</keyword>
<dbReference type="OrthoDB" id="1741717at2759"/>
<feature type="region of interest" description="Disordered" evidence="3">
    <location>
        <begin position="317"/>
        <end position="356"/>
    </location>
</feature>